<dbReference type="Proteomes" id="UP001642540">
    <property type="component" value="Unassembled WGS sequence"/>
</dbReference>
<evidence type="ECO:0000256" key="1">
    <source>
        <dbReference type="SAM" id="Phobius"/>
    </source>
</evidence>
<comment type="caution">
    <text evidence="2">The sequence shown here is derived from an EMBL/GenBank/DDBJ whole genome shotgun (WGS) entry which is preliminary data.</text>
</comment>
<keyword evidence="3" id="KW-1185">Reference proteome</keyword>
<reference evidence="2 3" key="1">
    <citation type="submission" date="2024-08" db="EMBL/GenBank/DDBJ databases">
        <authorList>
            <person name="Cucini C."/>
            <person name="Frati F."/>
        </authorList>
    </citation>
    <scope>NUCLEOTIDE SEQUENCE [LARGE SCALE GENOMIC DNA]</scope>
</reference>
<organism evidence="2 3">
    <name type="scientific">Orchesella dallaii</name>
    <dbReference type="NCBI Taxonomy" id="48710"/>
    <lineage>
        <taxon>Eukaryota</taxon>
        <taxon>Metazoa</taxon>
        <taxon>Ecdysozoa</taxon>
        <taxon>Arthropoda</taxon>
        <taxon>Hexapoda</taxon>
        <taxon>Collembola</taxon>
        <taxon>Entomobryomorpha</taxon>
        <taxon>Entomobryoidea</taxon>
        <taxon>Orchesellidae</taxon>
        <taxon>Orchesellinae</taxon>
        <taxon>Orchesella</taxon>
    </lineage>
</organism>
<feature type="transmembrane region" description="Helical" evidence="1">
    <location>
        <begin position="118"/>
        <end position="140"/>
    </location>
</feature>
<keyword evidence="1" id="KW-0472">Membrane</keyword>
<accession>A0ABP1QRC3</accession>
<evidence type="ECO:0000313" key="3">
    <source>
        <dbReference type="Proteomes" id="UP001642540"/>
    </source>
</evidence>
<sequence>MAFPCCCSLSKGIRAAGLVSALLALAVCAVSGKYGWDAYEESQSDTFKAKKAIGEGATSLLNVFGVQEKVDFVKVNRIKVACYGVAFGAAALQLLTSLLILICPAAKGGKSTAKLYSFINPFVLIALLGAAGCFLSGGTGIDYNEDKQVQCFLGVCLLDSVFLLYLLCVAGAFIRS</sequence>
<keyword evidence="1" id="KW-0812">Transmembrane</keyword>
<feature type="transmembrane region" description="Helical" evidence="1">
    <location>
        <begin position="152"/>
        <end position="174"/>
    </location>
</feature>
<dbReference type="EMBL" id="CAXLJM020000040">
    <property type="protein sequence ID" value="CAL8108856.1"/>
    <property type="molecule type" value="Genomic_DNA"/>
</dbReference>
<protein>
    <recommendedName>
        <fullName evidence="4">Transmembrane protein</fullName>
    </recommendedName>
</protein>
<feature type="transmembrane region" description="Helical" evidence="1">
    <location>
        <begin position="83"/>
        <end position="106"/>
    </location>
</feature>
<keyword evidence="1" id="KW-1133">Transmembrane helix</keyword>
<gene>
    <name evidence="2" type="ORF">ODALV1_LOCUS13112</name>
</gene>
<proteinExistence type="predicted"/>
<name>A0ABP1QRC3_9HEXA</name>
<evidence type="ECO:0000313" key="2">
    <source>
        <dbReference type="EMBL" id="CAL8108856.1"/>
    </source>
</evidence>
<evidence type="ECO:0008006" key="4">
    <source>
        <dbReference type="Google" id="ProtNLM"/>
    </source>
</evidence>